<dbReference type="InterPro" id="IPR002048">
    <property type="entry name" value="EF_hand_dom"/>
</dbReference>
<feature type="compositionally biased region" description="Basic and acidic residues" evidence="2">
    <location>
        <begin position="867"/>
        <end position="880"/>
    </location>
</feature>
<reference evidence="5" key="1">
    <citation type="submission" date="2015-07" db="EMBL/GenBank/DDBJ databases">
        <title>Transcriptome Assembly of Anthurium amnicola.</title>
        <authorList>
            <person name="Suzuki J."/>
        </authorList>
    </citation>
    <scope>NUCLEOTIDE SEQUENCE</scope>
</reference>
<sequence length="1057" mass="114620">MAARPGQGPNMGIFDVYFRRADLDMDGRISGEEAVAFFQGSNLPKHILAQIWMYSDSNKTSFLGRQEFYNALRLVTVAQSGKELTPEIVKAALGPAAAKIPAPQISPAATSTSSGNQMTTQRPILNSMMSPAAQMGAIASTSSQNLGFRGPQVLPNANVNQQTFPPMDGQYLRPSQPPVIPSHPLVGQGFVGGGMAFGPHNPDSSTPSISADWSSGRMGGASVGGTSQVPRGTVLSVTQDGFGPARSGLANSTNPRAEVASADSSFVPPKPWDSLPSFQPSAKDLKPLVVSGNGFSANSAFGDVAFAALPLAKQNASTAAFAASSVSSSSGVVPMTSGLQPLVRPIQSSLQSSSTMLHGGGQIHLTQSMVKQNQHETVQSTLASTPSVVSVGPAGPVSSPSDRSWPKFSQSDVQKYSKVFAEVDIDKDGKITGEEARELFLSWKLPREVLKQVWDLSDQDNDSMLSHREFVIALYLMERYREGHPLPAVLPNSVRYDETLLQATVQPSAYYAGSMWQPRPGFSQQGMPRLPPVIPAGGLKTHTQGHMPRQIDGPGQLVQHKPRSSVSEKHFVNHLGKEEQSVLNSNFQEATVADKKVQELEKEIMDSKEKMEFYRTKMQELVLYKSRCDNRLNEITEKASADKREVELLAKKYEEKYKQVADVASKLTIEEATFRDIQERKLELHNAIVKMEEGGSADGLLQVRADRVQSDLEELLKALNEQCKKHGLHVKSTGLIELPFGWQPGVQEGAADWDEDWDKFEDKGFAVAKELTIIMDDISSPPNAKSLSASAAKLSPDNVSPVGSSPRVDKIEKPFSTGERIPDGESAYPLSEDGSMGRSPPFSPLGRSSLESQSQAFHSAQLGMHDASPRSKENHSDHAGAESTTTSGGKFVDETSWSAAFDTSNDTDSIWDFNAKESDYERHKQNSFFGSGEFGLDSIRTDSPSAASVFGKKEKSPFFADSAPGTPLFNSSSSPRFSEVPEDHSFDSFSRFDSFSVHDSGFFPQHGNLSRFDSIRSTSEQSRGFTFDDPEPFVSTGPFKSSNSQTSPRGSDNWSAF</sequence>
<feature type="compositionally biased region" description="Polar residues" evidence="2">
    <location>
        <begin position="203"/>
        <end position="213"/>
    </location>
</feature>
<dbReference type="CDD" id="cd00052">
    <property type="entry name" value="EH"/>
    <property type="match status" value="2"/>
</dbReference>
<feature type="domain" description="EH" evidence="3">
    <location>
        <begin position="412"/>
        <end position="494"/>
    </location>
</feature>
<dbReference type="SMART" id="SM00027">
    <property type="entry name" value="EH"/>
    <property type="match status" value="2"/>
</dbReference>
<name>A0A1D1Y914_9ARAE</name>
<feature type="compositionally biased region" description="Polar residues" evidence="2">
    <location>
        <begin position="1038"/>
        <end position="1057"/>
    </location>
</feature>
<feature type="coiled-coil region" evidence="1">
    <location>
        <begin position="590"/>
        <end position="670"/>
    </location>
</feature>
<feature type="region of interest" description="Disordered" evidence="2">
    <location>
        <begin position="1020"/>
        <end position="1057"/>
    </location>
</feature>
<proteinExistence type="predicted"/>
<feature type="region of interest" description="Disordered" evidence="2">
    <location>
        <begin position="778"/>
        <end position="891"/>
    </location>
</feature>
<dbReference type="PROSITE" id="PS50222">
    <property type="entry name" value="EF_HAND_2"/>
    <property type="match status" value="2"/>
</dbReference>
<dbReference type="GO" id="GO:0005737">
    <property type="term" value="C:cytoplasm"/>
    <property type="evidence" value="ECO:0007669"/>
    <property type="project" value="TreeGrafter"/>
</dbReference>
<feature type="domain" description="EH" evidence="3">
    <location>
        <begin position="10"/>
        <end position="100"/>
    </location>
</feature>
<dbReference type="InterPro" id="IPR011992">
    <property type="entry name" value="EF-hand-dom_pair"/>
</dbReference>
<organism evidence="5">
    <name type="scientific">Anthurium amnicola</name>
    <dbReference type="NCBI Taxonomy" id="1678845"/>
    <lineage>
        <taxon>Eukaryota</taxon>
        <taxon>Viridiplantae</taxon>
        <taxon>Streptophyta</taxon>
        <taxon>Embryophyta</taxon>
        <taxon>Tracheophyta</taxon>
        <taxon>Spermatophyta</taxon>
        <taxon>Magnoliopsida</taxon>
        <taxon>Liliopsida</taxon>
        <taxon>Araceae</taxon>
        <taxon>Pothoideae</taxon>
        <taxon>Potheae</taxon>
        <taxon>Anthurium</taxon>
    </lineage>
</organism>
<feature type="compositionally biased region" description="Polar residues" evidence="2">
    <location>
        <begin position="849"/>
        <end position="858"/>
    </location>
</feature>
<dbReference type="Pfam" id="PF12763">
    <property type="entry name" value="EH"/>
    <property type="match status" value="2"/>
</dbReference>
<dbReference type="GO" id="GO:0005886">
    <property type="term" value="C:plasma membrane"/>
    <property type="evidence" value="ECO:0007669"/>
    <property type="project" value="TreeGrafter"/>
</dbReference>
<feature type="compositionally biased region" description="Low complexity" evidence="2">
    <location>
        <begin position="779"/>
        <end position="796"/>
    </location>
</feature>
<feature type="compositionally biased region" description="Low complexity" evidence="2">
    <location>
        <begin position="383"/>
        <end position="401"/>
    </location>
</feature>
<dbReference type="PANTHER" id="PTHR11216">
    <property type="entry name" value="EH DOMAIN"/>
    <property type="match status" value="1"/>
</dbReference>
<feature type="domain" description="EF-hand" evidence="4">
    <location>
        <begin position="411"/>
        <end position="446"/>
    </location>
</feature>
<feature type="region of interest" description="Disordered" evidence="2">
    <location>
        <begin position="203"/>
        <end position="231"/>
    </location>
</feature>
<protein>
    <submittedName>
        <fullName evidence="5">Putative calcium-binding protein C800.10c</fullName>
    </submittedName>
</protein>
<evidence type="ECO:0000259" key="3">
    <source>
        <dbReference type="PROSITE" id="PS50031"/>
    </source>
</evidence>
<evidence type="ECO:0000256" key="1">
    <source>
        <dbReference type="SAM" id="Coils"/>
    </source>
</evidence>
<dbReference type="EMBL" id="GDJX01016804">
    <property type="protein sequence ID" value="JAT51132.1"/>
    <property type="molecule type" value="Transcribed_RNA"/>
</dbReference>
<dbReference type="GO" id="GO:0005509">
    <property type="term" value="F:calcium ion binding"/>
    <property type="evidence" value="ECO:0007669"/>
    <property type="project" value="InterPro"/>
</dbReference>
<evidence type="ECO:0000256" key="2">
    <source>
        <dbReference type="SAM" id="MobiDB-lite"/>
    </source>
</evidence>
<dbReference type="SMART" id="SM00054">
    <property type="entry name" value="EFh"/>
    <property type="match status" value="4"/>
</dbReference>
<dbReference type="GO" id="GO:0006897">
    <property type="term" value="P:endocytosis"/>
    <property type="evidence" value="ECO:0007669"/>
    <property type="project" value="TreeGrafter"/>
</dbReference>
<feature type="domain" description="EF-hand" evidence="4">
    <location>
        <begin position="9"/>
        <end position="44"/>
    </location>
</feature>
<dbReference type="AlphaFoldDB" id="A0A1D1Y914"/>
<feature type="region of interest" description="Disordered" evidence="2">
    <location>
        <begin position="383"/>
        <end position="408"/>
    </location>
</feature>
<dbReference type="Gene3D" id="1.10.238.10">
    <property type="entry name" value="EF-hand"/>
    <property type="match status" value="2"/>
</dbReference>
<dbReference type="GO" id="GO:0016197">
    <property type="term" value="P:endosomal transport"/>
    <property type="evidence" value="ECO:0007669"/>
    <property type="project" value="TreeGrafter"/>
</dbReference>
<dbReference type="SUPFAM" id="SSF47473">
    <property type="entry name" value="EF-hand"/>
    <property type="match status" value="2"/>
</dbReference>
<dbReference type="PANTHER" id="PTHR11216:SF161">
    <property type="entry name" value="CALCIUM-BINDING EF HAND FAMILY PROTEIN"/>
    <property type="match status" value="1"/>
</dbReference>
<accession>A0A1D1Y914</accession>
<dbReference type="PROSITE" id="PS50031">
    <property type="entry name" value="EH"/>
    <property type="match status" value="2"/>
</dbReference>
<evidence type="ECO:0000313" key="5">
    <source>
        <dbReference type="EMBL" id="JAT51132.1"/>
    </source>
</evidence>
<keyword evidence="1" id="KW-0175">Coiled coil</keyword>
<gene>
    <name evidence="5" type="primary">SPBC800.10c_0</name>
    <name evidence="5" type="ORF">g.61508</name>
</gene>
<evidence type="ECO:0000259" key="4">
    <source>
        <dbReference type="PROSITE" id="PS50222"/>
    </source>
</evidence>
<dbReference type="InterPro" id="IPR000261">
    <property type="entry name" value="EH_dom"/>
</dbReference>